<evidence type="ECO:0000256" key="1">
    <source>
        <dbReference type="ARBA" id="ARBA00000085"/>
    </source>
</evidence>
<dbReference type="GO" id="GO:0005524">
    <property type="term" value="F:ATP binding"/>
    <property type="evidence" value="ECO:0007669"/>
    <property type="project" value="UniProtKB-KW"/>
</dbReference>
<dbReference type="AlphaFoldDB" id="A0A7X6JZK8"/>
<name>A0A7X6JZK8_9RHOB</name>
<dbReference type="InterPro" id="IPR003661">
    <property type="entry name" value="HisK_dim/P_dom"/>
</dbReference>
<dbReference type="Gene3D" id="3.30.565.10">
    <property type="entry name" value="Histidine kinase-like ATPase, C-terminal domain"/>
    <property type="match status" value="1"/>
</dbReference>
<feature type="transmembrane region" description="Helical" evidence="10">
    <location>
        <begin position="166"/>
        <end position="186"/>
    </location>
</feature>
<keyword evidence="10" id="KW-0472">Membrane</keyword>
<dbReference type="NCBIfam" id="NF045988">
    <property type="entry name" value="HisKinRegBRhodob"/>
    <property type="match status" value="1"/>
</dbReference>
<comment type="subcellular location">
    <subcellularLocation>
        <location evidence="2">Cell membrane</location>
        <topology evidence="2">Multi-pass membrane protein</topology>
    </subcellularLocation>
</comment>
<evidence type="ECO:0000256" key="8">
    <source>
        <dbReference type="ARBA" id="ARBA00022777"/>
    </source>
</evidence>
<dbReference type="CDD" id="cd00082">
    <property type="entry name" value="HisKA"/>
    <property type="match status" value="1"/>
</dbReference>
<dbReference type="InterPro" id="IPR004358">
    <property type="entry name" value="Sig_transdc_His_kin-like_C"/>
</dbReference>
<dbReference type="Gene3D" id="1.10.287.130">
    <property type="match status" value="1"/>
</dbReference>
<evidence type="ECO:0000313" key="13">
    <source>
        <dbReference type="Proteomes" id="UP000526408"/>
    </source>
</evidence>
<dbReference type="InterPro" id="IPR036890">
    <property type="entry name" value="HATPase_C_sf"/>
</dbReference>
<feature type="domain" description="Histidine kinase" evidence="11">
    <location>
        <begin position="222"/>
        <end position="448"/>
    </location>
</feature>
<evidence type="ECO:0000256" key="6">
    <source>
        <dbReference type="ARBA" id="ARBA00022679"/>
    </source>
</evidence>
<dbReference type="GO" id="GO:0000155">
    <property type="term" value="F:phosphorelay sensor kinase activity"/>
    <property type="evidence" value="ECO:0007669"/>
    <property type="project" value="InterPro"/>
</dbReference>
<dbReference type="Proteomes" id="UP000526408">
    <property type="component" value="Unassembled WGS sequence"/>
</dbReference>
<evidence type="ECO:0000256" key="7">
    <source>
        <dbReference type="ARBA" id="ARBA00022741"/>
    </source>
</evidence>
<keyword evidence="8 12" id="KW-0418">Kinase</keyword>
<evidence type="ECO:0000259" key="11">
    <source>
        <dbReference type="PROSITE" id="PS50109"/>
    </source>
</evidence>
<keyword evidence="5" id="KW-0597">Phosphoprotein</keyword>
<keyword evidence="9" id="KW-0067">ATP-binding</keyword>
<feature type="transmembrane region" description="Helical" evidence="10">
    <location>
        <begin position="55"/>
        <end position="76"/>
    </location>
</feature>
<dbReference type="SMART" id="SM00388">
    <property type="entry name" value="HisKA"/>
    <property type="match status" value="1"/>
</dbReference>
<proteinExistence type="predicted"/>
<dbReference type="RefSeq" id="WP_168623657.1">
    <property type="nucleotide sequence ID" value="NZ_JAAZQQ010000003.1"/>
</dbReference>
<dbReference type="Pfam" id="PF00512">
    <property type="entry name" value="HisKA"/>
    <property type="match status" value="1"/>
</dbReference>
<dbReference type="NCBIfam" id="NF033792">
    <property type="entry name" value="ActS_PrrB_HisK"/>
    <property type="match status" value="1"/>
</dbReference>
<reference evidence="12 13" key="1">
    <citation type="submission" date="2020-04" db="EMBL/GenBank/DDBJ databases">
        <authorList>
            <person name="Yoon J."/>
        </authorList>
    </citation>
    <scope>NUCLEOTIDE SEQUENCE [LARGE SCALE GENOMIC DNA]</scope>
    <source>
        <strain evidence="12 13">KMU-115</strain>
    </source>
</reference>
<keyword evidence="6" id="KW-0808">Transferase</keyword>
<comment type="caution">
    <text evidence="12">The sequence shown here is derived from an EMBL/GenBank/DDBJ whole genome shotgun (WGS) entry which is preliminary data.</text>
</comment>
<dbReference type="SUPFAM" id="SSF55874">
    <property type="entry name" value="ATPase domain of HSP90 chaperone/DNA topoisomerase II/histidine kinase"/>
    <property type="match status" value="1"/>
</dbReference>
<feature type="transmembrane region" description="Helical" evidence="10">
    <location>
        <begin position="134"/>
        <end position="154"/>
    </location>
</feature>
<feature type="transmembrane region" description="Helical" evidence="10">
    <location>
        <begin position="28"/>
        <end position="49"/>
    </location>
</feature>
<dbReference type="InterPro" id="IPR005467">
    <property type="entry name" value="His_kinase_dom"/>
</dbReference>
<comment type="catalytic activity">
    <reaction evidence="1">
        <text>ATP + protein L-histidine = ADP + protein N-phospho-L-histidine.</text>
        <dbReference type="EC" id="2.7.13.3"/>
    </reaction>
</comment>
<evidence type="ECO:0000256" key="4">
    <source>
        <dbReference type="ARBA" id="ARBA00022475"/>
    </source>
</evidence>
<dbReference type="GO" id="GO:0005886">
    <property type="term" value="C:plasma membrane"/>
    <property type="evidence" value="ECO:0007669"/>
    <property type="project" value="UniProtKB-SubCell"/>
</dbReference>
<dbReference type="EC" id="2.7.13.3" evidence="3"/>
<keyword evidence="10" id="KW-1133">Transmembrane helix</keyword>
<dbReference type="EMBL" id="JAAZQQ010000003">
    <property type="protein sequence ID" value="NKX45280.1"/>
    <property type="molecule type" value="Genomic_DNA"/>
</dbReference>
<evidence type="ECO:0000313" key="12">
    <source>
        <dbReference type="EMBL" id="NKX45280.1"/>
    </source>
</evidence>
<protein>
    <recommendedName>
        <fullName evidence="3">histidine kinase</fullName>
        <ecNumber evidence="3">2.7.13.3</ecNumber>
    </recommendedName>
</protein>
<organism evidence="12 13">
    <name type="scientific">Roseicyclus persicicus</name>
    <dbReference type="NCBI Taxonomy" id="2650661"/>
    <lineage>
        <taxon>Bacteria</taxon>
        <taxon>Pseudomonadati</taxon>
        <taxon>Pseudomonadota</taxon>
        <taxon>Alphaproteobacteria</taxon>
        <taxon>Rhodobacterales</taxon>
        <taxon>Roseobacteraceae</taxon>
        <taxon>Roseicyclus</taxon>
    </lineage>
</organism>
<dbReference type="SMART" id="SM00387">
    <property type="entry name" value="HATPase_c"/>
    <property type="match status" value="1"/>
</dbReference>
<gene>
    <name evidence="12" type="ORF">HCU73_11840</name>
</gene>
<evidence type="ECO:0000256" key="10">
    <source>
        <dbReference type="SAM" id="Phobius"/>
    </source>
</evidence>
<dbReference type="InterPro" id="IPR003594">
    <property type="entry name" value="HATPase_dom"/>
</dbReference>
<accession>A0A7X6JZK8</accession>
<sequence length="468" mass="50633">MAIATPDPALDLVSQDARSDWVRLRTLLVLRWLAILGQTITVVVAAFYLGLRVELGLCFLAIGASVISNLIAMTIFPENQRLSDRDAMLTLLFDLSQLSFLLFLTGGLNNPFALLILAPVTISATALTVRSTTILGVLAVAMITLLALFHVPLTTAGGEVLQLPDIFIAGFWISITIGIVFLSAYARRITSETHSMSQALLATQMALAREQKLTDLGGVVAAAAHELGTPLATIKLVSTELVEELSDHPELAEDARLIRDQADRCRDILRSMGRAGKDDLHMRSAPFGAVVREAAEPHAGRGIDVQYDFAGDEGEPQGQPVIWRKPEVIHGLRNLVQNAVDFAQARIWVEGSWGDGEIRLRITDDGPGYPQDLLGRLGDPFLSRRARAQSPDRPGYEGMGLGLFIAKTLLERSGARVTFWNASDPFLSAEDKSGKSGAIVEVIWPHQAIGLLESEATGPLGENQPIAI</sequence>
<keyword evidence="13" id="KW-1185">Reference proteome</keyword>
<dbReference type="InterPro" id="IPR047770">
    <property type="entry name" value="RegB"/>
</dbReference>
<dbReference type="Pfam" id="PF02518">
    <property type="entry name" value="HATPase_c"/>
    <property type="match status" value="1"/>
</dbReference>
<dbReference type="PROSITE" id="PS50109">
    <property type="entry name" value="HIS_KIN"/>
    <property type="match status" value="1"/>
</dbReference>
<keyword evidence="4" id="KW-1003">Cell membrane</keyword>
<evidence type="ECO:0000256" key="9">
    <source>
        <dbReference type="ARBA" id="ARBA00022840"/>
    </source>
</evidence>
<dbReference type="PANTHER" id="PTHR44936:SF10">
    <property type="entry name" value="SENSOR PROTEIN RSTB"/>
    <property type="match status" value="1"/>
</dbReference>
<dbReference type="PRINTS" id="PR00344">
    <property type="entry name" value="BCTRLSENSOR"/>
</dbReference>
<evidence type="ECO:0000256" key="3">
    <source>
        <dbReference type="ARBA" id="ARBA00012438"/>
    </source>
</evidence>
<dbReference type="InterPro" id="IPR050980">
    <property type="entry name" value="2C_sensor_his_kinase"/>
</dbReference>
<dbReference type="SUPFAM" id="SSF47384">
    <property type="entry name" value="Homodimeric domain of signal transducing histidine kinase"/>
    <property type="match status" value="1"/>
</dbReference>
<dbReference type="InterPro" id="IPR036097">
    <property type="entry name" value="HisK_dim/P_sf"/>
</dbReference>
<evidence type="ECO:0000256" key="5">
    <source>
        <dbReference type="ARBA" id="ARBA00022553"/>
    </source>
</evidence>
<keyword evidence="10" id="KW-0812">Transmembrane</keyword>
<keyword evidence="7" id="KW-0547">Nucleotide-binding</keyword>
<evidence type="ECO:0000256" key="2">
    <source>
        <dbReference type="ARBA" id="ARBA00004651"/>
    </source>
</evidence>
<dbReference type="PANTHER" id="PTHR44936">
    <property type="entry name" value="SENSOR PROTEIN CREC"/>
    <property type="match status" value="1"/>
</dbReference>